<protein>
    <submittedName>
        <fullName evidence="1">Uncharacterized protein</fullName>
    </submittedName>
</protein>
<accession>A0A382YPH1</accession>
<gene>
    <name evidence="1" type="ORF">METZ01_LOCUS437785</name>
</gene>
<dbReference type="AlphaFoldDB" id="A0A382YPH1"/>
<reference evidence="1" key="1">
    <citation type="submission" date="2018-05" db="EMBL/GenBank/DDBJ databases">
        <authorList>
            <person name="Lanie J.A."/>
            <person name="Ng W.-L."/>
            <person name="Kazmierczak K.M."/>
            <person name="Andrzejewski T.M."/>
            <person name="Davidsen T.M."/>
            <person name="Wayne K.J."/>
            <person name="Tettelin H."/>
            <person name="Glass J.I."/>
            <person name="Rusch D."/>
            <person name="Podicherti R."/>
            <person name="Tsui H.-C.T."/>
            <person name="Winkler M.E."/>
        </authorList>
    </citation>
    <scope>NUCLEOTIDE SEQUENCE</scope>
</reference>
<dbReference type="EMBL" id="UINC01177344">
    <property type="protein sequence ID" value="SVD84931.1"/>
    <property type="molecule type" value="Genomic_DNA"/>
</dbReference>
<proteinExistence type="predicted"/>
<evidence type="ECO:0000313" key="1">
    <source>
        <dbReference type="EMBL" id="SVD84931.1"/>
    </source>
</evidence>
<name>A0A382YPH1_9ZZZZ</name>
<sequence length="237" mass="26495">MEIYIQDQRKLMPLLKVARVRFEGERGDEEQRIVLVLRNGSEEKAVMQTGSSSSPHQDAVGGGSSGRRFAGVTNLGPFSILASDVREIVLRHPVGELPPADKILKASIITTDGKRFEVEDLLFRGKQRLDYFRGRNKRFIPLAKVERIDFQDGAIGEEFRPITATYWTGKTVMGTVEASTVRLSGETDRSYFERVNKAFTGKARSGPFGIGMHAIRHIRFQKDKAAVEVGEEPTVNE</sequence>
<organism evidence="1">
    <name type="scientific">marine metagenome</name>
    <dbReference type="NCBI Taxonomy" id="408172"/>
    <lineage>
        <taxon>unclassified sequences</taxon>
        <taxon>metagenomes</taxon>
        <taxon>ecological metagenomes</taxon>
    </lineage>
</organism>